<dbReference type="GO" id="GO:0004803">
    <property type="term" value="F:transposase activity"/>
    <property type="evidence" value="ECO:0007669"/>
    <property type="project" value="InterPro"/>
</dbReference>
<dbReference type="GO" id="GO:0003677">
    <property type="term" value="F:DNA binding"/>
    <property type="evidence" value="ECO:0007669"/>
    <property type="project" value="InterPro"/>
</dbReference>
<proteinExistence type="predicted"/>
<feature type="domain" description="Transposase IS110-like N-terminal" evidence="1">
    <location>
        <begin position="9"/>
        <end position="155"/>
    </location>
</feature>
<dbReference type="Pfam" id="PF01548">
    <property type="entry name" value="DEDD_Tnp_IS110"/>
    <property type="match status" value="1"/>
</dbReference>
<name>A0A084IQX8_SALHC</name>
<dbReference type="Proteomes" id="UP000028302">
    <property type="component" value="Unassembled WGS sequence"/>
</dbReference>
<gene>
    <name evidence="3" type="ORF">C41B8_00145</name>
</gene>
<organism evidence="3 4">
    <name type="scientific">Salinisphaera hydrothermalis (strain C41B8)</name>
    <dbReference type="NCBI Taxonomy" id="1304275"/>
    <lineage>
        <taxon>Bacteria</taxon>
        <taxon>Pseudomonadati</taxon>
        <taxon>Pseudomonadota</taxon>
        <taxon>Gammaproteobacteria</taxon>
        <taxon>Salinisphaerales</taxon>
        <taxon>Salinisphaeraceae</taxon>
        <taxon>Salinisphaera</taxon>
    </lineage>
</organism>
<dbReference type="InterPro" id="IPR003346">
    <property type="entry name" value="Transposase_20"/>
</dbReference>
<protein>
    <submittedName>
        <fullName evidence="3">Transposase IS116/IS110/IS902 family protein</fullName>
    </submittedName>
</protein>
<dbReference type="PANTHER" id="PTHR33055">
    <property type="entry name" value="TRANSPOSASE FOR INSERTION SEQUENCE ELEMENT IS1111A"/>
    <property type="match status" value="1"/>
</dbReference>
<accession>A0A084IQX8</accession>
<dbReference type="EMBL" id="APNK01000001">
    <property type="protein sequence ID" value="KEZ79112.1"/>
    <property type="molecule type" value="Genomic_DNA"/>
</dbReference>
<reference evidence="3 4" key="1">
    <citation type="submission" date="2013-03" db="EMBL/GenBank/DDBJ databases">
        <title>Salinisphaera hydrothermalis C41B8 Genome Sequencing.</title>
        <authorList>
            <person name="Li C."/>
            <person name="Lai Q."/>
            <person name="Shao Z."/>
        </authorList>
    </citation>
    <scope>NUCLEOTIDE SEQUENCE [LARGE SCALE GENOMIC DNA]</scope>
    <source>
        <strain evidence="3 4">C41B8</strain>
    </source>
</reference>
<evidence type="ECO:0000313" key="4">
    <source>
        <dbReference type="Proteomes" id="UP000028302"/>
    </source>
</evidence>
<dbReference type="InterPro" id="IPR047650">
    <property type="entry name" value="Transpos_IS110"/>
</dbReference>
<evidence type="ECO:0000259" key="1">
    <source>
        <dbReference type="Pfam" id="PF01548"/>
    </source>
</evidence>
<evidence type="ECO:0000259" key="2">
    <source>
        <dbReference type="Pfam" id="PF02371"/>
    </source>
</evidence>
<keyword evidence="4" id="KW-1185">Reference proteome</keyword>
<dbReference type="RefSeq" id="WP_037332599.1">
    <property type="nucleotide sequence ID" value="NZ_APNK01000001.1"/>
</dbReference>
<dbReference type="Pfam" id="PF02371">
    <property type="entry name" value="Transposase_20"/>
    <property type="match status" value="1"/>
</dbReference>
<dbReference type="PANTHER" id="PTHR33055:SF3">
    <property type="entry name" value="PUTATIVE TRANSPOSASE FOR IS117-RELATED"/>
    <property type="match status" value="1"/>
</dbReference>
<dbReference type="GO" id="GO:0006313">
    <property type="term" value="P:DNA transposition"/>
    <property type="evidence" value="ECO:0007669"/>
    <property type="project" value="InterPro"/>
</dbReference>
<dbReference type="PATRIC" id="fig|1304275.5.peg.32"/>
<sequence>MSNDTTAFVGLDVHKDSITVACVASDSDAPVIDIGTIGTQQYAIDRLCKKLSGRGPLRFVYEAGPCGFGLQRLLASRGYDCQVAAPSLIPQKPGERIKTDRRNARKLALALRAATLSYVHIPTPEQEQFRDVVRAWQQAKRDVTGARQRLKSFLLRHDIRYTGRANWSTAHRRWLSEMVLPSPAQQIVFQELVDSISERERRRDRLERQLDHLAPDWSGYPLAQALQAFRGIQKTVAYTVVAEAGDLARFAHPKHFMAWLGLVQVEHSSGKTRRLGPITRCGNRWARTLLTEAAWSYRYSPKVSRIIEARAGTIDPAIRAIAWNAQIRLHHQYVKLTAKGKHKNVAVTAVARELAGFIWAAARQLEQPA</sequence>
<dbReference type="NCBIfam" id="NF033542">
    <property type="entry name" value="transpos_IS110"/>
    <property type="match status" value="1"/>
</dbReference>
<feature type="domain" description="Transposase IS116/IS110/IS902 C-terminal" evidence="2">
    <location>
        <begin position="224"/>
        <end position="297"/>
    </location>
</feature>
<dbReference type="AlphaFoldDB" id="A0A084IQX8"/>
<dbReference type="eggNOG" id="COG3547">
    <property type="taxonomic scope" value="Bacteria"/>
</dbReference>
<evidence type="ECO:0000313" key="3">
    <source>
        <dbReference type="EMBL" id="KEZ79112.1"/>
    </source>
</evidence>
<dbReference type="InterPro" id="IPR002525">
    <property type="entry name" value="Transp_IS110-like_N"/>
</dbReference>
<comment type="caution">
    <text evidence="3">The sequence shown here is derived from an EMBL/GenBank/DDBJ whole genome shotgun (WGS) entry which is preliminary data.</text>
</comment>
<dbReference type="OrthoDB" id="5289737at2"/>